<evidence type="ECO:0000259" key="2">
    <source>
        <dbReference type="Pfam" id="PF13614"/>
    </source>
</evidence>
<feature type="compositionally biased region" description="Low complexity" evidence="1">
    <location>
        <begin position="205"/>
        <end position="221"/>
    </location>
</feature>
<organism evidence="3 4">
    <name type="scientific">Diploscapter pachys</name>
    <dbReference type="NCBI Taxonomy" id="2018661"/>
    <lineage>
        <taxon>Eukaryota</taxon>
        <taxon>Metazoa</taxon>
        <taxon>Ecdysozoa</taxon>
        <taxon>Nematoda</taxon>
        <taxon>Chromadorea</taxon>
        <taxon>Rhabditida</taxon>
        <taxon>Rhabditina</taxon>
        <taxon>Rhabditomorpha</taxon>
        <taxon>Rhabditoidea</taxon>
        <taxon>Rhabditidae</taxon>
        <taxon>Diploscapter</taxon>
    </lineage>
</organism>
<evidence type="ECO:0000256" key="1">
    <source>
        <dbReference type="SAM" id="MobiDB-lite"/>
    </source>
</evidence>
<feature type="domain" description="AAA" evidence="2">
    <location>
        <begin position="321"/>
        <end position="458"/>
    </location>
</feature>
<reference evidence="3 4" key="1">
    <citation type="journal article" date="2017" name="Curr. Biol.">
        <title>Genome architecture and evolution of a unichromosomal asexual nematode.</title>
        <authorList>
            <person name="Fradin H."/>
            <person name="Zegar C."/>
            <person name="Gutwein M."/>
            <person name="Lucas J."/>
            <person name="Kovtun M."/>
            <person name="Corcoran D."/>
            <person name="Baugh L.R."/>
            <person name="Kiontke K."/>
            <person name="Gunsalus K."/>
            <person name="Fitch D.H."/>
            <person name="Piano F."/>
        </authorList>
    </citation>
    <scope>NUCLEOTIDE SEQUENCE [LARGE SCALE GENOMIC DNA]</scope>
    <source>
        <strain evidence="3">PF1309</strain>
    </source>
</reference>
<comment type="caution">
    <text evidence="3">The sequence shown here is derived from an EMBL/GenBank/DDBJ whole genome shotgun (WGS) entry which is preliminary data.</text>
</comment>
<dbReference type="EMBL" id="LIAE01009479">
    <property type="protein sequence ID" value="PAV69665.1"/>
    <property type="molecule type" value="Genomic_DNA"/>
</dbReference>
<evidence type="ECO:0000313" key="4">
    <source>
        <dbReference type="Proteomes" id="UP000218231"/>
    </source>
</evidence>
<keyword evidence="4" id="KW-1185">Reference proteome</keyword>
<name>A0A2A2K6Z4_9BILA</name>
<feature type="region of interest" description="Disordered" evidence="1">
    <location>
        <begin position="205"/>
        <end position="291"/>
    </location>
</feature>
<sequence>MPISRSHCLSAPGHSRVTGSAVGRIPKAWPPLAYRRMSTGTPASAVAALAVVEHARGIGDHRKVGARRLAIGGIGDGIGSRFGIAHRRGQIGARRKADDADTMRIDAIARRPHAQQPHRALRVLQPQQHLGPLLPAVHHRPCLRHAISVPSRSIATTVKPPPGRTSMAVPVLRPCGRNTVIVGRVIDPAQCHIRPPTIAEPLPVSSGASPLSGLASGTAAAHNGSCRPPAGACHTPGRETIGTVLRTGPTQGRHGAAYRTPDPDSDAAHRHPMPPRLASGPYRAASRPTKHLCSGQPPVSLMARMAHCPIGSRTVRSRPMATIAIYSSKGGVGKTTLAVNLAYCAATLSKRRTALWDLDPQAASSWVLGRDPAGDQARALFTKDTKVARHARPTEIAKLDLIPADASLRDLDVLLHDLGKKRRLDKLVADLGSYDHVLLDCPPGLTETSEQVIRAADLIRKWCAISAARCRFCPST</sequence>
<dbReference type="InterPro" id="IPR025669">
    <property type="entry name" value="AAA_dom"/>
</dbReference>
<evidence type="ECO:0000313" key="3">
    <source>
        <dbReference type="EMBL" id="PAV69665.1"/>
    </source>
</evidence>
<dbReference type="InterPro" id="IPR027417">
    <property type="entry name" value="P-loop_NTPase"/>
</dbReference>
<dbReference type="SUPFAM" id="SSF52540">
    <property type="entry name" value="P-loop containing nucleoside triphosphate hydrolases"/>
    <property type="match status" value="1"/>
</dbReference>
<dbReference type="Pfam" id="PF13614">
    <property type="entry name" value="AAA_31"/>
    <property type="match status" value="1"/>
</dbReference>
<gene>
    <name evidence="3" type="ORF">WR25_19195</name>
</gene>
<protein>
    <recommendedName>
        <fullName evidence="2">AAA domain-containing protein</fullName>
    </recommendedName>
</protein>
<dbReference type="PANTHER" id="PTHR13696">
    <property type="entry name" value="P-LOOP CONTAINING NUCLEOSIDE TRIPHOSPHATE HYDROLASE"/>
    <property type="match status" value="1"/>
</dbReference>
<dbReference type="InterPro" id="IPR050678">
    <property type="entry name" value="DNA_Partitioning_ATPase"/>
</dbReference>
<accession>A0A2A2K6Z4</accession>
<dbReference type="OrthoDB" id="2435174at2759"/>
<dbReference type="Proteomes" id="UP000218231">
    <property type="component" value="Unassembled WGS sequence"/>
</dbReference>
<dbReference type="CDD" id="cd02042">
    <property type="entry name" value="ParAB_family"/>
    <property type="match status" value="1"/>
</dbReference>
<proteinExistence type="predicted"/>
<dbReference type="Gene3D" id="3.40.50.300">
    <property type="entry name" value="P-loop containing nucleotide triphosphate hydrolases"/>
    <property type="match status" value="1"/>
</dbReference>
<dbReference type="AlphaFoldDB" id="A0A2A2K6Z4"/>
<dbReference type="PANTHER" id="PTHR13696:SF52">
    <property type="entry name" value="PARA FAMILY PROTEIN CT_582"/>
    <property type="match status" value="1"/>
</dbReference>